<dbReference type="Proteomes" id="UP000029558">
    <property type="component" value="Chromosome"/>
</dbReference>
<protein>
    <submittedName>
        <fullName evidence="1">Uncharacterized protein</fullName>
    </submittedName>
</protein>
<name>A0A1L6TC86_PISSA</name>
<sequence length="65" mass="7117">MEAEAQIAQATNINTLFNTLNLNETSYKSESLAGGEAFEVIGKSYTDEERLIASLCLLFANTENL</sequence>
<proteinExistence type="predicted"/>
<reference evidence="1 2" key="1">
    <citation type="journal article" date="2014" name="Genome Announc.">
        <title>Comparative Genome Analysis of Two Isolates of the Fish Pathogen Piscirickettsia salmonis from Different Hosts Reveals Major Differences in Virulence-Associated Secretion Systems.</title>
        <authorList>
            <person name="Bohle H."/>
            <person name="Henriquez P."/>
            <person name="Grothusen H."/>
            <person name="Navas E."/>
            <person name="Sandoval A."/>
            <person name="Bustamante F."/>
            <person name="Bustos P."/>
            <person name="Mancilla M."/>
        </authorList>
    </citation>
    <scope>NUCLEOTIDE SEQUENCE [LARGE SCALE GENOMIC DNA]</scope>
    <source>
        <strain evidence="2">B1-32597</strain>
    </source>
</reference>
<gene>
    <name evidence="1" type="ORF">KU39_1800</name>
</gene>
<accession>A0A1L6TC86</accession>
<dbReference type="EMBL" id="CP012508">
    <property type="protein sequence ID" value="ALB22980.1"/>
    <property type="molecule type" value="Genomic_DNA"/>
</dbReference>
<evidence type="ECO:0000313" key="2">
    <source>
        <dbReference type="Proteomes" id="UP000029558"/>
    </source>
</evidence>
<dbReference type="AlphaFoldDB" id="A0A1L6TC86"/>
<evidence type="ECO:0000313" key="1">
    <source>
        <dbReference type="EMBL" id="ALB22980.1"/>
    </source>
</evidence>
<dbReference type="RefSeq" id="WP_027243218.1">
    <property type="nucleotide sequence ID" value="NZ_CP012508.1"/>
</dbReference>
<organism evidence="1 2">
    <name type="scientific">Piscirickettsia salmonis</name>
    <dbReference type="NCBI Taxonomy" id="1238"/>
    <lineage>
        <taxon>Bacteria</taxon>
        <taxon>Pseudomonadati</taxon>
        <taxon>Pseudomonadota</taxon>
        <taxon>Gammaproteobacteria</taxon>
        <taxon>Thiotrichales</taxon>
        <taxon>Piscirickettsiaceae</taxon>
        <taxon>Piscirickettsia</taxon>
    </lineage>
</organism>